<dbReference type="InterPro" id="IPR050164">
    <property type="entry name" value="Peptidase_C19"/>
</dbReference>
<comment type="catalytic activity">
    <reaction evidence="1">
        <text>Thiol-dependent hydrolysis of ester, thioester, amide, peptide and isopeptide bonds formed by the C-terminal Gly of ubiquitin (a 76-residue protein attached to proteins as an intracellular targeting signal).</text>
        <dbReference type="EC" id="3.4.19.12"/>
    </reaction>
</comment>
<sequence length="449" mass="49273">MSASAAIGPVGSTLKVVNKKGGRYSGGPGGRDKPQTGSAPMELKRLNLRDGCQLLAELSLFPDSPKGRQKQRKVCLFASSFSKPPQARGMLNSSNSCFVNAIMQAVAFTPALAQLCVSAAEETKFCPTLSRLGKWLLSYWAKTATQMVDPPKLAFARRPGTRTSLGSHASFSRMDGSTQEDALEFLQELLVLIKSDLCALEEHHLRNQKNSNIALNLGSALDGGNGCDMKGWTYVYGRERRSMRWDGDSRCSFLFQAIFGGVVENHLKGKSRSRNHASVVLEGFTVLPVDVGFSAECSLDEALLHTLQKEKIYDEKRGKDLVKTTRFHSLPLVLFLQLRRWAVTAEGELVKLDNVVRFSRTLVLPKATCTEEALSGDGRRYNLIAFVAHRGSSMERGHYVTYLVNTSGGAGSVDEDGVILCNDTRISAASLREAVENEAVYLLVYQRKP</sequence>
<dbReference type="GO" id="GO:0006508">
    <property type="term" value="P:proteolysis"/>
    <property type="evidence" value="ECO:0007669"/>
    <property type="project" value="UniProtKB-KW"/>
</dbReference>
<evidence type="ECO:0000256" key="7">
    <source>
        <dbReference type="SAM" id="MobiDB-lite"/>
    </source>
</evidence>
<dbReference type="GO" id="GO:0004843">
    <property type="term" value="F:cysteine-type deubiquitinase activity"/>
    <property type="evidence" value="ECO:0007669"/>
    <property type="project" value="UniProtKB-EC"/>
</dbReference>
<name>G0U8V6_TRYVY</name>
<dbReference type="VEuPathDB" id="TriTrypDB:TvY486_1115220"/>
<dbReference type="PANTHER" id="PTHR24006">
    <property type="entry name" value="UBIQUITIN CARBOXYL-TERMINAL HYDROLASE"/>
    <property type="match status" value="1"/>
</dbReference>
<dbReference type="AlphaFoldDB" id="G0U8V6"/>
<evidence type="ECO:0000256" key="1">
    <source>
        <dbReference type="ARBA" id="ARBA00000707"/>
    </source>
</evidence>
<dbReference type="PROSITE" id="PS00973">
    <property type="entry name" value="USP_2"/>
    <property type="match status" value="1"/>
</dbReference>
<evidence type="ECO:0000256" key="4">
    <source>
        <dbReference type="ARBA" id="ARBA00022786"/>
    </source>
</evidence>
<reference evidence="9" key="1">
    <citation type="journal article" date="2012" name="Proc. Natl. Acad. Sci. U.S.A.">
        <title>Antigenic diversity is generated by distinct evolutionary mechanisms in African trypanosome species.</title>
        <authorList>
            <person name="Jackson A.P."/>
            <person name="Berry A."/>
            <person name="Aslett M."/>
            <person name="Allison H.C."/>
            <person name="Burton P."/>
            <person name="Vavrova-Anderson J."/>
            <person name="Brown R."/>
            <person name="Browne H."/>
            <person name="Corton N."/>
            <person name="Hauser H."/>
            <person name="Gamble J."/>
            <person name="Gilderthorp R."/>
            <person name="Marcello L."/>
            <person name="McQuillan J."/>
            <person name="Otto T.D."/>
            <person name="Quail M.A."/>
            <person name="Sanders M.J."/>
            <person name="van Tonder A."/>
            <person name="Ginger M.L."/>
            <person name="Field M.C."/>
            <person name="Barry J.D."/>
            <person name="Hertz-Fowler C."/>
            <person name="Berriman M."/>
        </authorList>
    </citation>
    <scope>NUCLEOTIDE SEQUENCE</scope>
    <source>
        <strain evidence="9">Y486</strain>
    </source>
</reference>
<dbReference type="EMBL" id="HE573027">
    <property type="protein sequence ID" value="CCC54038.1"/>
    <property type="molecule type" value="Genomic_DNA"/>
</dbReference>
<dbReference type="PANTHER" id="PTHR24006:SF687">
    <property type="entry name" value="UBIQUITIN CARBOXYL-TERMINAL HYDROLASE 10"/>
    <property type="match status" value="1"/>
</dbReference>
<organism evidence="9">
    <name type="scientific">Trypanosoma vivax (strain Y486)</name>
    <dbReference type="NCBI Taxonomy" id="1055687"/>
    <lineage>
        <taxon>Eukaryota</taxon>
        <taxon>Discoba</taxon>
        <taxon>Euglenozoa</taxon>
        <taxon>Kinetoplastea</taxon>
        <taxon>Metakinetoplastina</taxon>
        <taxon>Trypanosomatida</taxon>
        <taxon>Trypanosomatidae</taxon>
        <taxon>Trypanosoma</taxon>
        <taxon>Duttonella</taxon>
    </lineage>
</organism>
<dbReference type="SUPFAM" id="SSF54001">
    <property type="entry name" value="Cysteine proteinases"/>
    <property type="match status" value="1"/>
</dbReference>
<keyword evidence="5 9" id="KW-0378">Hydrolase</keyword>
<accession>G0U8V6</accession>
<dbReference type="EC" id="3.4.19.12" evidence="2"/>
<evidence type="ECO:0000256" key="3">
    <source>
        <dbReference type="ARBA" id="ARBA00022670"/>
    </source>
</evidence>
<feature type="domain" description="USP" evidence="8">
    <location>
        <begin position="88"/>
        <end position="448"/>
    </location>
</feature>
<gene>
    <name evidence="9" type="ORF">TVY486_1115220</name>
</gene>
<evidence type="ECO:0000256" key="5">
    <source>
        <dbReference type="ARBA" id="ARBA00022801"/>
    </source>
</evidence>
<dbReference type="CDD" id="cd02257">
    <property type="entry name" value="Peptidase_C19"/>
    <property type="match status" value="1"/>
</dbReference>
<evidence type="ECO:0000256" key="2">
    <source>
        <dbReference type="ARBA" id="ARBA00012759"/>
    </source>
</evidence>
<dbReference type="GO" id="GO:0005634">
    <property type="term" value="C:nucleus"/>
    <property type="evidence" value="ECO:0007669"/>
    <property type="project" value="TreeGrafter"/>
</dbReference>
<dbReference type="InterPro" id="IPR001394">
    <property type="entry name" value="Peptidase_C19_UCH"/>
</dbReference>
<keyword evidence="3" id="KW-0645">Protease</keyword>
<protein>
    <recommendedName>
        <fullName evidence="2">ubiquitinyl hydrolase 1</fullName>
        <ecNumber evidence="2">3.4.19.12</ecNumber>
    </recommendedName>
</protein>
<dbReference type="GO" id="GO:0016579">
    <property type="term" value="P:protein deubiquitination"/>
    <property type="evidence" value="ECO:0007669"/>
    <property type="project" value="InterPro"/>
</dbReference>
<evidence type="ECO:0000256" key="6">
    <source>
        <dbReference type="ARBA" id="ARBA00022807"/>
    </source>
</evidence>
<dbReference type="MEROPS" id="C19.A75"/>
<dbReference type="Pfam" id="PF00443">
    <property type="entry name" value="UCH"/>
    <property type="match status" value="1"/>
</dbReference>
<keyword evidence="6" id="KW-0788">Thiol protease</keyword>
<evidence type="ECO:0000259" key="8">
    <source>
        <dbReference type="PROSITE" id="PS50235"/>
    </source>
</evidence>
<dbReference type="Gene3D" id="3.90.70.10">
    <property type="entry name" value="Cysteine proteinases"/>
    <property type="match status" value="1"/>
</dbReference>
<keyword evidence="4" id="KW-0833">Ubl conjugation pathway</keyword>
<evidence type="ECO:0000313" key="9">
    <source>
        <dbReference type="EMBL" id="CCC54038.1"/>
    </source>
</evidence>
<feature type="region of interest" description="Disordered" evidence="7">
    <location>
        <begin position="18"/>
        <end position="38"/>
    </location>
</feature>
<dbReference type="GO" id="GO:0005829">
    <property type="term" value="C:cytosol"/>
    <property type="evidence" value="ECO:0007669"/>
    <property type="project" value="TreeGrafter"/>
</dbReference>
<dbReference type="PROSITE" id="PS50235">
    <property type="entry name" value="USP_3"/>
    <property type="match status" value="1"/>
</dbReference>
<dbReference type="InterPro" id="IPR028889">
    <property type="entry name" value="USP"/>
</dbReference>
<proteinExistence type="predicted"/>
<dbReference type="InterPro" id="IPR018200">
    <property type="entry name" value="USP_CS"/>
</dbReference>
<dbReference type="InterPro" id="IPR038765">
    <property type="entry name" value="Papain-like_cys_pep_sf"/>
</dbReference>